<organism evidence="10 11">
    <name type="scientific">Cyberlindnera jadinii (strain ATCC 18201 / CBS 1600 / BCRC 20928 / JCM 3617 / NBRC 0987 / NRRL Y-1542)</name>
    <name type="common">Torula yeast</name>
    <name type="synonym">Candida utilis</name>
    <dbReference type="NCBI Taxonomy" id="983966"/>
    <lineage>
        <taxon>Eukaryota</taxon>
        <taxon>Fungi</taxon>
        <taxon>Dikarya</taxon>
        <taxon>Ascomycota</taxon>
        <taxon>Saccharomycotina</taxon>
        <taxon>Saccharomycetes</taxon>
        <taxon>Phaffomycetales</taxon>
        <taxon>Phaffomycetaceae</taxon>
        <taxon>Cyberlindnera</taxon>
    </lineage>
</organism>
<evidence type="ECO:0000256" key="1">
    <source>
        <dbReference type="ARBA" id="ARBA00004477"/>
    </source>
</evidence>
<dbReference type="OMA" id="KLQWVQP"/>
<keyword evidence="4 9" id="KW-0812">Transmembrane</keyword>
<dbReference type="GO" id="GO:0045047">
    <property type="term" value="P:protein targeting to ER"/>
    <property type="evidence" value="ECO:0007669"/>
    <property type="project" value="TreeGrafter"/>
</dbReference>
<evidence type="ECO:0000256" key="7">
    <source>
        <dbReference type="ARBA" id="ARBA00023136"/>
    </source>
</evidence>
<sequence>MSDLLQSIRPYLEGPISFKAQRTTHDVSLLLLNFGAFVSFGVGFVFQSILASVYTFVGVLAVTLLIVVPPWPSFNGDEGLKWHEPKVDILK</sequence>
<dbReference type="GO" id="GO:0005787">
    <property type="term" value="C:signal peptidase complex"/>
    <property type="evidence" value="ECO:0007669"/>
    <property type="project" value="InterPro"/>
</dbReference>
<dbReference type="Proteomes" id="UP000094389">
    <property type="component" value="Unassembled WGS sequence"/>
</dbReference>
<dbReference type="InterPro" id="IPR009542">
    <property type="entry name" value="Spc1/SPCS1"/>
</dbReference>
<protein>
    <recommendedName>
        <fullName evidence="3">Signal peptidase complex subunit 1</fullName>
    </recommendedName>
</protein>
<dbReference type="EMBL" id="KV453929">
    <property type="protein sequence ID" value="ODV74057.1"/>
    <property type="molecule type" value="Genomic_DNA"/>
</dbReference>
<dbReference type="GO" id="GO:0006465">
    <property type="term" value="P:signal peptide processing"/>
    <property type="evidence" value="ECO:0007669"/>
    <property type="project" value="InterPro"/>
</dbReference>
<comment type="subcellular location">
    <subcellularLocation>
        <location evidence="1">Endoplasmic reticulum membrane</location>
        <topology evidence="1">Multi-pass membrane protein</topology>
    </subcellularLocation>
</comment>
<evidence type="ECO:0000256" key="2">
    <source>
        <dbReference type="ARBA" id="ARBA00005245"/>
    </source>
</evidence>
<reference evidence="10 11" key="1">
    <citation type="journal article" date="2016" name="Proc. Natl. Acad. Sci. U.S.A.">
        <title>Comparative genomics of biotechnologically important yeasts.</title>
        <authorList>
            <person name="Riley R."/>
            <person name="Haridas S."/>
            <person name="Wolfe K.H."/>
            <person name="Lopes M.R."/>
            <person name="Hittinger C.T."/>
            <person name="Goeker M."/>
            <person name="Salamov A.A."/>
            <person name="Wisecaver J.H."/>
            <person name="Long T.M."/>
            <person name="Calvey C.H."/>
            <person name="Aerts A.L."/>
            <person name="Barry K.W."/>
            <person name="Choi C."/>
            <person name="Clum A."/>
            <person name="Coughlan A.Y."/>
            <person name="Deshpande S."/>
            <person name="Douglass A.P."/>
            <person name="Hanson S.J."/>
            <person name="Klenk H.-P."/>
            <person name="LaButti K.M."/>
            <person name="Lapidus A."/>
            <person name="Lindquist E.A."/>
            <person name="Lipzen A.M."/>
            <person name="Meier-Kolthoff J.P."/>
            <person name="Ohm R.A."/>
            <person name="Otillar R.P."/>
            <person name="Pangilinan J.L."/>
            <person name="Peng Y."/>
            <person name="Rokas A."/>
            <person name="Rosa C.A."/>
            <person name="Scheuner C."/>
            <person name="Sibirny A.A."/>
            <person name="Slot J.C."/>
            <person name="Stielow J.B."/>
            <person name="Sun H."/>
            <person name="Kurtzman C.P."/>
            <person name="Blackwell M."/>
            <person name="Grigoriev I.V."/>
            <person name="Jeffries T.W."/>
        </authorList>
    </citation>
    <scope>NUCLEOTIDE SEQUENCE [LARGE SCALE GENOMIC DNA]</scope>
    <source>
        <strain evidence="11">ATCC 18201 / CBS 1600 / BCRC 20928 / JCM 3617 / NBRC 0987 / NRRL Y-1542</strain>
    </source>
</reference>
<keyword evidence="7 9" id="KW-0472">Membrane</keyword>
<proteinExistence type="inferred from homology"/>
<evidence type="ECO:0000313" key="11">
    <source>
        <dbReference type="Proteomes" id="UP000094389"/>
    </source>
</evidence>
<feature type="transmembrane region" description="Helical" evidence="9">
    <location>
        <begin position="27"/>
        <end position="46"/>
    </location>
</feature>
<dbReference type="PANTHER" id="PTHR13202:SF0">
    <property type="entry name" value="SIGNAL PEPTIDASE COMPLEX SUBUNIT 1"/>
    <property type="match status" value="1"/>
</dbReference>
<keyword evidence="6 9" id="KW-1133">Transmembrane helix</keyword>
<dbReference type="STRING" id="983966.A0A1E4S3F1"/>
<dbReference type="OrthoDB" id="263893at2759"/>
<keyword evidence="11" id="KW-1185">Reference proteome</keyword>
<evidence type="ECO:0000256" key="3">
    <source>
        <dbReference type="ARBA" id="ARBA00017059"/>
    </source>
</evidence>
<evidence type="ECO:0000256" key="6">
    <source>
        <dbReference type="ARBA" id="ARBA00022989"/>
    </source>
</evidence>
<dbReference type="AlphaFoldDB" id="A0A1E4S3F1"/>
<dbReference type="PANTHER" id="PTHR13202">
    <property type="entry name" value="MICROSOMAL SIGNAL PEPTIDASE 12 KDA SUBUNIT"/>
    <property type="match status" value="1"/>
</dbReference>
<gene>
    <name evidence="10" type="ORF">CYBJADRAFT_167439</name>
</gene>
<dbReference type="RefSeq" id="XP_020071096.1">
    <property type="nucleotide sequence ID" value="XM_020214903.1"/>
</dbReference>
<name>A0A1E4S3F1_CYBJN</name>
<feature type="transmembrane region" description="Helical" evidence="9">
    <location>
        <begin position="53"/>
        <end position="72"/>
    </location>
</feature>
<keyword evidence="5" id="KW-0256">Endoplasmic reticulum</keyword>
<accession>A0A1E4S3F1</accession>
<comment type="function">
    <text evidence="8">Component of the signal peptidase complex (SPC) which catalyzes the cleavage of N-terminal signal sequences from nascent proteins as they are translocated into the lumen of the endoplasmic reticulum. Dispensable for SPC enzymatic activity.</text>
</comment>
<evidence type="ECO:0000256" key="9">
    <source>
        <dbReference type="SAM" id="Phobius"/>
    </source>
</evidence>
<evidence type="ECO:0000256" key="8">
    <source>
        <dbReference type="ARBA" id="ARBA00045204"/>
    </source>
</evidence>
<evidence type="ECO:0000256" key="4">
    <source>
        <dbReference type="ARBA" id="ARBA00022692"/>
    </source>
</evidence>
<comment type="similarity">
    <text evidence="2">Belongs to the SPCS1 family.</text>
</comment>
<evidence type="ECO:0000313" key="10">
    <source>
        <dbReference type="EMBL" id="ODV74057.1"/>
    </source>
</evidence>
<dbReference type="GeneID" id="30989299"/>
<dbReference type="Pfam" id="PF06645">
    <property type="entry name" value="SPC12"/>
    <property type="match status" value="1"/>
</dbReference>
<evidence type="ECO:0000256" key="5">
    <source>
        <dbReference type="ARBA" id="ARBA00022824"/>
    </source>
</evidence>